<keyword evidence="4" id="KW-1185">Reference proteome</keyword>
<dbReference type="InterPro" id="IPR045175">
    <property type="entry name" value="M28_fam"/>
</dbReference>
<keyword evidence="3" id="KW-0378">Hydrolase</keyword>
<dbReference type="OrthoDB" id="9764939at2"/>
<dbReference type="Gene3D" id="3.40.630.10">
    <property type="entry name" value="Zn peptidases"/>
    <property type="match status" value="2"/>
</dbReference>
<evidence type="ECO:0000313" key="3">
    <source>
        <dbReference type="EMBL" id="AFD08256.1"/>
    </source>
</evidence>
<dbReference type="PANTHER" id="PTHR12147">
    <property type="entry name" value="METALLOPEPTIDASE M28 FAMILY MEMBER"/>
    <property type="match status" value="1"/>
</dbReference>
<dbReference type="GO" id="GO:0006508">
    <property type="term" value="P:proteolysis"/>
    <property type="evidence" value="ECO:0007669"/>
    <property type="project" value="InterPro"/>
</dbReference>
<feature type="domain" description="Peptidase M28" evidence="2">
    <location>
        <begin position="290"/>
        <end position="500"/>
    </location>
</feature>
<keyword evidence="3" id="KW-0031">Aminopeptidase</keyword>
<gene>
    <name evidence="3" type="ordered locus">Solca_3246</name>
</gene>
<keyword evidence="3" id="KW-0645">Protease</keyword>
<dbReference type="Proteomes" id="UP000007590">
    <property type="component" value="Chromosome"/>
</dbReference>
<reference evidence="3" key="1">
    <citation type="submission" date="2012-02" db="EMBL/GenBank/DDBJ databases">
        <title>The complete genome of Solitalea canadensis DSM 3403.</title>
        <authorList>
            <consortium name="US DOE Joint Genome Institute (JGI-PGF)"/>
            <person name="Lucas S."/>
            <person name="Copeland A."/>
            <person name="Lapidus A."/>
            <person name="Glavina del Rio T."/>
            <person name="Dalin E."/>
            <person name="Tice H."/>
            <person name="Bruce D."/>
            <person name="Goodwin L."/>
            <person name="Pitluck S."/>
            <person name="Peters L."/>
            <person name="Ovchinnikova G."/>
            <person name="Lu M."/>
            <person name="Kyrpides N."/>
            <person name="Mavromatis K."/>
            <person name="Ivanova N."/>
            <person name="Brettin T."/>
            <person name="Detter J.C."/>
            <person name="Han C."/>
            <person name="Larimer F."/>
            <person name="Land M."/>
            <person name="Hauser L."/>
            <person name="Markowitz V."/>
            <person name="Cheng J.-F."/>
            <person name="Hugenholtz P."/>
            <person name="Woyke T."/>
            <person name="Wu D."/>
            <person name="Spring S."/>
            <person name="Schroeder M."/>
            <person name="Kopitz M."/>
            <person name="Brambilla E."/>
            <person name="Klenk H.-P."/>
            <person name="Eisen J.A."/>
        </authorList>
    </citation>
    <scope>NUCLEOTIDE SEQUENCE</scope>
    <source>
        <strain evidence="3">DSM 3403</strain>
    </source>
</reference>
<dbReference type="eggNOG" id="COG2234">
    <property type="taxonomic scope" value="Bacteria"/>
</dbReference>
<dbReference type="GO" id="GO:0008235">
    <property type="term" value="F:metalloexopeptidase activity"/>
    <property type="evidence" value="ECO:0007669"/>
    <property type="project" value="InterPro"/>
</dbReference>
<proteinExistence type="predicted"/>
<dbReference type="PANTHER" id="PTHR12147:SF26">
    <property type="entry name" value="PEPTIDASE M28 DOMAIN-CONTAINING PROTEIN"/>
    <property type="match status" value="1"/>
</dbReference>
<dbReference type="KEGG" id="scn:Solca_3246"/>
<dbReference type="GO" id="GO:0004177">
    <property type="term" value="F:aminopeptidase activity"/>
    <property type="evidence" value="ECO:0007669"/>
    <property type="project" value="UniProtKB-KW"/>
</dbReference>
<feature type="signal peptide" evidence="1">
    <location>
        <begin position="1"/>
        <end position="22"/>
    </location>
</feature>
<dbReference type="HOGENOM" id="CLU_019932_2_0_10"/>
<evidence type="ECO:0000313" key="4">
    <source>
        <dbReference type="Proteomes" id="UP000007590"/>
    </source>
</evidence>
<dbReference type="InterPro" id="IPR007484">
    <property type="entry name" value="Peptidase_M28"/>
</dbReference>
<dbReference type="EMBL" id="CP003349">
    <property type="protein sequence ID" value="AFD08256.1"/>
    <property type="molecule type" value="Genomic_DNA"/>
</dbReference>
<dbReference type="SUPFAM" id="SSF53187">
    <property type="entry name" value="Zn-dependent exopeptidases"/>
    <property type="match status" value="1"/>
</dbReference>
<feature type="chain" id="PRO_5003613480" evidence="1">
    <location>
        <begin position="23"/>
        <end position="524"/>
    </location>
</feature>
<sequence length="524" mass="58173">MKNVIVPFLLVLAMTESSLAQSAETFAGEINASYLKKHLSVLASDAFEGRETGQKGSLLAADYIQAHFKQLGLQAPVNGSYFQTVPLIERSIGDATITVNSTDFKFAEDFLLVGRNLPASIDAKESQWVFAGYGIGAGNWNDFANIEVKGKAVMIISGEPFDKSGKSMITGQENYSDYTLDTRKKFRELQLKHPKLILAVYPNLRTSMAGYATQLRAKSIEFPEKQEENPTAPVVYISEELATELLKPTGKNIAQLVAKMQNTAKPQSAVVKQPFAVKFQTKEAPVKAMNVLGFLPGTDLKEEVLVISSHYDHIGIINGKINNGADDDGSGTTSVLAMAQAFTTAQKAGKGPRRSILFMTFTGEEKGLLGSQWYSDHPVFAFNNTIADLNIDMVGRIDDAHLTDTNYVYLIGSDKLSTDLHKISEEANKNSVNLKLDYKYNDPKDPNRFYYRSDHYNFAKHGIPVVFYFNGVHADYHQPGDKVEKIHFELMAKRAQLVFNTAWDLANRDKRPVVDVKNDFPANR</sequence>
<dbReference type="AlphaFoldDB" id="H8KWS7"/>
<evidence type="ECO:0000256" key="1">
    <source>
        <dbReference type="SAM" id="SignalP"/>
    </source>
</evidence>
<accession>H8KWS7</accession>
<name>H8KWS7_SOLCM</name>
<protein>
    <submittedName>
        <fullName evidence="3">Putative aminopeptidase</fullName>
    </submittedName>
</protein>
<dbReference type="RefSeq" id="WP_014681480.1">
    <property type="nucleotide sequence ID" value="NC_017770.1"/>
</dbReference>
<keyword evidence="1" id="KW-0732">Signal</keyword>
<evidence type="ECO:0000259" key="2">
    <source>
        <dbReference type="Pfam" id="PF04389"/>
    </source>
</evidence>
<dbReference type="STRING" id="929556.Solca_3246"/>
<organism evidence="3 4">
    <name type="scientific">Solitalea canadensis (strain ATCC 29591 / DSM 3403 / JCM 21819 / LMG 8368 / NBRC 15130 / NCIMB 12057 / USAM 9D)</name>
    <name type="common">Flexibacter canadensis</name>
    <dbReference type="NCBI Taxonomy" id="929556"/>
    <lineage>
        <taxon>Bacteria</taxon>
        <taxon>Pseudomonadati</taxon>
        <taxon>Bacteroidota</taxon>
        <taxon>Sphingobacteriia</taxon>
        <taxon>Sphingobacteriales</taxon>
        <taxon>Sphingobacteriaceae</taxon>
        <taxon>Solitalea</taxon>
    </lineage>
</organism>
<dbReference type="Pfam" id="PF04389">
    <property type="entry name" value="Peptidase_M28"/>
    <property type="match status" value="1"/>
</dbReference>